<dbReference type="InterPro" id="IPR006130">
    <property type="entry name" value="Asp/Orn_carbamoylTrfase"/>
</dbReference>
<name>A0A146K7E1_9EUKA</name>
<dbReference type="EMBL" id="GDID01005135">
    <property type="protein sequence ID" value="JAP91471.1"/>
    <property type="molecule type" value="Transcribed_RNA"/>
</dbReference>
<sequence length="423" mass="48337">STYMCDQECRQKIIESAKELIQQIKDLKVNLKNKDWLRTWDMTKKELNATYLAAMVLEKFTKTNIDCTAFSGSIAVCEFRDNSTRTRFSFFKACTLLGLNPVELDVGKSQIAHGETVRETAAMISFLSEIMAIRDDKYIHEGHAYQAEVAKYLNQAYEEKVIDRRTTVINLQCDQDHPTQSMSDLIHIIKHFGGEQNMKGKKICMSWAYSPSYGKPLSVAQSLINLLPRYGANVYLAHPEGYDLLPEIVEQAKKCAEEGQGSLTITNNMDEALKDAEVIYCKSWAPYNILEKKRDLIRAGKGESQEMKDMEKAGLEINATHKDWTVTEAKMKLTKPTFSHIFNKQLEEAEYMHCLPADISGLSCKDGEVEQEVFERHRVGTYLEAKNKPFVQAAMILLTRFDDVGSMLEKMIEKGDKRRQYDQ</sequence>
<dbReference type="InterPro" id="IPR036901">
    <property type="entry name" value="Asp/Orn_carbamoylTrfase_sf"/>
</dbReference>
<dbReference type="AlphaFoldDB" id="A0A146K7E1"/>
<dbReference type="NCBIfam" id="NF005538">
    <property type="entry name" value="PRK07200.1"/>
    <property type="match status" value="1"/>
</dbReference>
<gene>
    <name evidence="7" type="ORF">TPC1_16913</name>
</gene>
<evidence type="ECO:0000256" key="1">
    <source>
        <dbReference type="ARBA" id="ARBA00007805"/>
    </source>
</evidence>
<organism evidence="7">
    <name type="scientific">Trepomonas sp. PC1</name>
    <dbReference type="NCBI Taxonomy" id="1076344"/>
    <lineage>
        <taxon>Eukaryota</taxon>
        <taxon>Metamonada</taxon>
        <taxon>Diplomonadida</taxon>
        <taxon>Hexamitidae</taxon>
        <taxon>Hexamitinae</taxon>
        <taxon>Trepomonas</taxon>
    </lineage>
</organism>
<accession>A0A146K7E1</accession>
<feature type="domain" description="Aspartate/ornithine carbamoyltransferase Asp/Orn-binding" evidence="5">
    <location>
        <begin position="218"/>
        <end position="398"/>
    </location>
</feature>
<evidence type="ECO:0000256" key="3">
    <source>
        <dbReference type="ARBA" id="ARBA00022679"/>
    </source>
</evidence>
<dbReference type="PRINTS" id="PR00101">
    <property type="entry name" value="ATCASE"/>
</dbReference>
<dbReference type="InterPro" id="IPR006132">
    <property type="entry name" value="Asp/Orn_carbamoyltranf_P-bd"/>
</dbReference>
<dbReference type="PRINTS" id="PR00100">
    <property type="entry name" value="AOTCASE"/>
</dbReference>
<dbReference type="InterPro" id="IPR006131">
    <property type="entry name" value="Asp_carbamoyltransf_Asp/Orn-bd"/>
</dbReference>
<feature type="non-terminal residue" evidence="7">
    <location>
        <position position="1"/>
    </location>
</feature>
<dbReference type="GO" id="GO:0019240">
    <property type="term" value="P:citrulline biosynthetic process"/>
    <property type="evidence" value="ECO:0007669"/>
    <property type="project" value="TreeGrafter"/>
</dbReference>
<dbReference type="GO" id="GO:0042450">
    <property type="term" value="P:L-arginine biosynthetic process via ornithine"/>
    <property type="evidence" value="ECO:0007669"/>
    <property type="project" value="TreeGrafter"/>
</dbReference>
<protein>
    <recommendedName>
        <fullName evidence="2">ornithine carbamoyltransferase</fullName>
        <ecNumber evidence="2">2.1.3.3</ecNumber>
    </recommendedName>
</protein>
<evidence type="ECO:0000259" key="5">
    <source>
        <dbReference type="Pfam" id="PF00185"/>
    </source>
</evidence>
<keyword evidence="3 4" id="KW-0808">Transferase</keyword>
<evidence type="ECO:0000259" key="6">
    <source>
        <dbReference type="Pfam" id="PF02729"/>
    </source>
</evidence>
<evidence type="ECO:0000256" key="4">
    <source>
        <dbReference type="RuleBase" id="RU003634"/>
    </source>
</evidence>
<reference evidence="7" key="1">
    <citation type="submission" date="2015-07" db="EMBL/GenBank/DDBJ databases">
        <title>Adaptation to a free-living lifestyle via gene acquisitions in the diplomonad Trepomonas sp. PC1.</title>
        <authorList>
            <person name="Xu F."/>
            <person name="Jerlstrom-Hultqvist J."/>
            <person name="Kolisko M."/>
            <person name="Simpson A.G.B."/>
            <person name="Roger A.J."/>
            <person name="Svard S.G."/>
            <person name="Andersson J.O."/>
        </authorList>
    </citation>
    <scope>NUCLEOTIDE SEQUENCE</scope>
    <source>
        <strain evidence="7">PC1</strain>
    </source>
</reference>
<dbReference type="PANTHER" id="PTHR45753">
    <property type="entry name" value="ORNITHINE CARBAMOYLTRANSFERASE, MITOCHONDRIAL"/>
    <property type="match status" value="1"/>
</dbReference>
<dbReference type="Gene3D" id="3.40.50.1370">
    <property type="entry name" value="Aspartate/ornithine carbamoyltransferase"/>
    <property type="match status" value="2"/>
</dbReference>
<dbReference type="EC" id="2.1.3.3" evidence="2"/>
<dbReference type="PANTHER" id="PTHR45753:SF3">
    <property type="entry name" value="ORNITHINE TRANSCARBAMYLASE, MITOCHONDRIAL"/>
    <property type="match status" value="1"/>
</dbReference>
<dbReference type="Pfam" id="PF02729">
    <property type="entry name" value="OTCace_N"/>
    <property type="match status" value="1"/>
</dbReference>
<feature type="domain" description="Aspartate/ornithine carbamoyltransferase carbamoyl-P binding" evidence="6">
    <location>
        <begin position="34"/>
        <end position="188"/>
    </location>
</feature>
<dbReference type="SUPFAM" id="SSF53671">
    <property type="entry name" value="Aspartate/ornithine carbamoyltransferase"/>
    <property type="match status" value="1"/>
</dbReference>
<comment type="similarity">
    <text evidence="1">Belongs to the aspartate/ornithine carbamoyltransferase superfamily. OTCase family.</text>
</comment>
<evidence type="ECO:0000256" key="2">
    <source>
        <dbReference type="ARBA" id="ARBA00013007"/>
    </source>
</evidence>
<dbReference type="Pfam" id="PF00185">
    <property type="entry name" value="OTCace"/>
    <property type="match status" value="1"/>
</dbReference>
<evidence type="ECO:0000313" key="7">
    <source>
        <dbReference type="EMBL" id="JAP91471.1"/>
    </source>
</evidence>
<dbReference type="GO" id="GO:0016597">
    <property type="term" value="F:amino acid binding"/>
    <property type="evidence" value="ECO:0007669"/>
    <property type="project" value="InterPro"/>
</dbReference>
<proteinExistence type="inferred from homology"/>
<dbReference type="GO" id="GO:0004585">
    <property type="term" value="F:ornithine carbamoyltransferase activity"/>
    <property type="evidence" value="ECO:0007669"/>
    <property type="project" value="UniProtKB-EC"/>
</dbReference>